<dbReference type="RefSeq" id="WP_137329409.1">
    <property type="nucleotide sequence ID" value="NZ_CP040058.1"/>
</dbReference>
<evidence type="ECO:0000313" key="1">
    <source>
        <dbReference type="EMBL" id="QCP36134.1"/>
    </source>
</evidence>
<keyword evidence="2" id="KW-1185">Reference proteome</keyword>
<organism evidence="1 2">
    <name type="scientific">Anaerostipes rhamnosivorans</name>
    <dbReference type="NCBI Taxonomy" id="1229621"/>
    <lineage>
        <taxon>Bacteria</taxon>
        <taxon>Bacillati</taxon>
        <taxon>Bacillota</taxon>
        <taxon>Clostridia</taxon>
        <taxon>Lachnospirales</taxon>
        <taxon>Lachnospiraceae</taxon>
        <taxon>Anaerostipes</taxon>
    </lineage>
</organism>
<reference evidence="1 2" key="1">
    <citation type="submission" date="2019-05" db="EMBL/GenBank/DDBJ databases">
        <title>Complete genome sequencing of Anaerostipes rhamnosivorans.</title>
        <authorList>
            <person name="Bui T.P.N."/>
            <person name="de Vos W.M."/>
        </authorList>
    </citation>
    <scope>NUCLEOTIDE SEQUENCE [LARGE SCALE GENOMIC DNA]</scope>
    <source>
        <strain evidence="1 2">1y2</strain>
    </source>
</reference>
<sequence>MISFDFDGIEEIEEQLEAAAKKFPDLAESTLKKEQSEFKKDMKQETWNKVKKGTGNIVKGFRFDKIYRFRADFETNFLAEGGKKNPHFHLINNGHEMVTPVSRKGKKLKNGGQTVGFVHGKRIKEPVIAKWHEKHAERAKRMLNRICEEANK</sequence>
<evidence type="ECO:0000313" key="2">
    <source>
        <dbReference type="Proteomes" id="UP000298653"/>
    </source>
</evidence>
<dbReference type="Proteomes" id="UP000298653">
    <property type="component" value="Chromosome"/>
</dbReference>
<evidence type="ECO:0008006" key="3">
    <source>
        <dbReference type="Google" id="ProtNLM"/>
    </source>
</evidence>
<accession>A0A4P8IJJ4</accession>
<dbReference type="KEGG" id="arf:AR1Y2_2680"/>
<gene>
    <name evidence="1" type="ORF">AR1Y2_2680</name>
</gene>
<dbReference type="OrthoDB" id="1630761at2"/>
<dbReference type="EMBL" id="CP040058">
    <property type="protein sequence ID" value="QCP36134.1"/>
    <property type="molecule type" value="Genomic_DNA"/>
</dbReference>
<dbReference type="AlphaFoldDB" id="A0A4P8IJJ4"/>
<protein>
    <recommendedName>
        <fullName evidence="3">HK97 gp10 family phage protein</fullName>
    </recommendedName>
</protein>
<proteinExistence type="predicted"/>
<name>A0A4P8IJJ4_9FIRM</name>